<accession>A0A0N0M815</accession>
<sequence length="174" mass="18883">MIEAPAREQILDAAEKRARMAGYHGFSFRDVAEDVGIKSSSVHYHFPTKGDLCEALARRYTVRAADRLGDPRILAPGEGLERVTALFRDAVLVEDRMCLCGMFGAQRDALPAQVATAVSAFFQMILDYLDVAPRASRGSQNPAALLARLEGALILARTLNSPSLFEDALSETAA</sequence>
<dbReference type="InterPro" id="IPR009057">
    <property type="entry name" value="Homeodomain-like_sf"/>
</dbReference>
<dbReference type="EMBL" id="LGSZ01000078">
    <property type="protein sequence ID" value="KPH75541.1"/>
    <property type="molecule type" value="Genomic_DNA"/>
</dbReference>
<evidence type="ECO:0000256" key="2">
    <source>
        <dbReference type="PROSITE-ProRule" id="PRU00335"/>
    </source>
</evidence>
<dbReference type="InterPro" id="IPR036271">
    <property type="entry name" value="Tet_transcr_reg_TetR-rel_C_sf"/>
</dbReference>
<dbReference type="Pfam" id="PF00440">
    <property type="entry name" value="TetR_N"/>
    <property type="match status" value="1"/>
</dbReference>
<evidence type="ECO:0000313" key="4">
    <source>
        <dbReference type="EMBL" id="KPH75541.1"/>
    </source>
</evidence>
<dbReference type="AlphaFoldDB" id="A0A0N0M815"/>
<dbReference type="InterPro" id="IPR001647">
    <property type="entry name" value="HTH_TetR"/>
</dbReference>
<keyword evidence="5" id="KW-1185">Reference proteome</keyword>
<dbReference type="Proteomes" id="UP000037822">
    <property type="component" value="Unassembled WGS sequence"/>
</dbReference>
<dbReference type="PROSITE" id="PS50977">
    <property type="entry name" value="HTH_TETR_2"/>
    <property type="match status" value="1"/>
</dbReference>
<dbReference type="Gene3D" id="1.10.357.10">
    <property type="entry name" value="Tetracycline Repressor, domain 2"/>
    <property type="match status" value="1"/>
</dbReference>
<feature type="domain" description="HTH tetR-type" evidence="3">
    <location>
        <begin position="4"/>
        <end position="64"/>
    </location>
</feature>
<dbReference type="PATRIC" id="fig|1526658.3.peg.936"/>
<name>A0A0N0M815_9HYPH</name>
<proteinExistence type="predicted"/>
<dbReference type="RefSeq" id="WP_054211681.1">
    <property type="nucleotide sequence ID" value="NZ_LGSZ01000078.1"/>
</dbReference>
<feature type="DNA-binding region" description="H-T-H motif" evidence="2">
    <location>
        <begin position="27"/>
        <end position="46"/>
    </location>
</feature>
<dbReference type="PANTHER" id="PTHR30055:SF219">
    <property type="entry name" value="TRANSCRIPTIONAL REGULATORY PROTEIN"/>
    <property type="match status" value="1"/>
</dbReference>
<evidence type="ECO:0000313" key="5">
    <source>
        <dbReference type="Proteomes" id="UP000037822"/>
    </source>
</evidence>
<dbReference type="InterPro" id="IPR050109">
    <property type="entry name" value="HTH-type_TetR-like_transc_reg"/>
</dbReference>
<dbReference type="GO" id="GO:0000976">
    <property type="term" value="F:transcription cis-regulatory region binding"/>
    <property type="evidence" value="ECO:0007669"/>
    <property type="project" value="TreeGrafter"/>
</dbReference>
<reference evidence="4 5" key="1">
    <citation type="submission" date="2015-07" db="EMBL/GenBank/DDBJ databases">
        <title>Whole genome sequencing of Bosea vaviloviae isolated from cave pool.</title>
        <authorList>
            <person name="Tan N.E.H."/>
            <person name="Lee Y.P."/>
            <person name="Gan H.M."/>
            <person name="Barton H."/>
            <person name="Savka M.A."/>
        </authorList>
    </citation>
    <scope>NUCLEOTIDE SEQUENCE [LARGE SCALE GENOMIC DNA]</scope>
    <source>
        <strain evidence="4 5">SD260</strain>
    </source>
</reference>
<dbReference type="SUPFAM" id="SSF48498">
    <property type="entry name" value="Tetracyclin repressor-like, C-terminal domain"/>
    <property type="match status" value="1"/>
</dbReference>
<comment type="caution">
    <text evidence="4">The sequence shown here is derived from an EMBL/GenBank/DDBJ whole genome shotgun (WGS) entry which is preliminary data.</text>
</comment>
<gene>
    <name evidence="4" type="ORF">AE618_24545</name>
</gene>
<dbReference type="OrthoDB" id="9809772at2"/>
<protein>
    <recommendedName>
        <fullName evidence="3">HTH tetR-type domain-containing protein</fullName>
    </recommendedName>
</protein>
<evidence type="ECO:0000259" key="3">
    <source>
        <dbReference type="PROSITE" id="PS50977"/>
    </source>
</evidence>
<dbReference type="GO" id="GO:0003700">
    <property type="term" value="F:DNA-binding transcription factor activity"/>
    <property type="evidence" value="ECO:0007669"/>
    <property type="project" value="TreeGrafter"/>
</dbReference>
<dbReference type="SUPFAM" id="SSF46689">
    <property type="entry name" value="Homeodomain-like"/>
    <property type="match status" value="1"/>
</dbReference>
<dbReference type="PANTHER" id="PTHR30055">
    <property type="entry name" value="HTH-TYPE TRANSCRIPTIONAL REGULATOR RUTR"/>
    <property type="match status" value="1"/>
</dbReference>
<keyword evidence="1 2" id="KW-0238">DNA-binding</keyword>
<organism evidence="4 5">
    <name type="scientific">Bosea vaviloviae</name>
    <dbReference type="NCBI Taxonomy" id="1526658"/>
    <lineage>
        <taxon>Bacteria</taxon>
        <taxon>Pseudomonadati</taxon>
        <taxon>Pseudomonadota</taxon>
        <taxon>Alphaproteobacteria</taxon>
        <taxon>Hyphomicrobiales</taxon>
        <taxon>Boseaceae</taxon>
        <taxon>Bosea</taxon>
    </lineage>
</organism>
<dbReference type="PRINTS" id="PR00455">
    <property type="entry name" value="HTHTETR"/>
</dbReference>
<evidence type="ECO:0000256" key="1">
    <source>
        <dbReference type="ARBA" id="ARBA00023125"/>
    </source>
</evidence>